<dbReference type="EMBL" id="JAVFWL010000001">
    <property type="protein sequence ID" value="KAK6730141.1"/>
    <property type="molecule type" value="Genomic_DNA"/>
</dbReference>
<accession>A0ABR1BWI0</accession>
<keyword evidence="1" id="KW-0732">Signal</keyword>
<dbReference type="Gene3D" id="3.60.10.10">
    <property type="entry name" value="Endonuclease/exonuclease/phosphatase"/>
    <property type="match status" value="1"/>
</dbReference>
<dbReference type="InterPro" id="IPR036691">
    <property type="entry name" value="Endo/exonu/phosph_ase_sf"/>
</dbReference>
<evidence type="ECO:0008006" key="4">
    <source>
        <dbReference type="Google" id="ProtNLM"/>
    </source>
</evidence>
<evidence type="ECO:0000256" key="1">
    <source>
        <dbReference type="SAM" id="SignalP"/>
    </source>
</evidence>
<dbReference type="SUPFAM" id="SSF56219">
    <property type="entry name" value="DNase I-like"/>
    <property type="match status" value="1"/>
</dbReference>
<evidence type="ECO:0000313" key="2">
    <source>
        <dbReference type="EMBL" id="KAK6730141.1"/>
    </source>
</evidence>
<feature type="signal peptide" evidence="1">
    <location>
        <begin position="1"/>
        <end position="17"/>
    </location>
</feature>
<comment type="caution">
    <text evidence="2">The sequence shown here is derived from an EMBL/GenBank/DDBJ whole genome shotgun (WGS) entry which is preliminary data.</text>
</comment>
<sequence length="143" mass="16621">MWAVLVLLCTHLSSILSIHTRFCQLVWPFFASALCAKNLSASTADDFEFHAFHEELEEVIRNMKPFYRFVVGDFNAKLGKATEEEYRIEKFGPGDRNENGNRFRQWFPARLFHGNSLFMKKDHRRWTWESPSGATSAEIVVST</sequence>
<evidence type="ECO:0000313" key="3">
    <source>
        <dbReference type="Proteomes" id="UP001303046"/>
    </source>
</evidence>
<name>A0ABR1BWI0_NECAM</name>
<feature type="chain" id="PRO_5045562432" description="Endonuclease/exonuclease/phosphatase domain-containing protein" evidence="1">
    <location>
        <begin position="18"/>
        <end position="143"/>
    </location>
</feature>
<keyword evidence="3" id="KW-1185">Reference proteome</keyword>
<reference evidence="2 3" key="1">
    <citation type="submission" date="2023-08" db="EMBL/GenBank/DDBJ databases">
        <title>A Necator americanus chromosomal reference genome.</title>
        <authorList>
            <person name="Ilik V."/>
            <person name="Petrzelkova K.J."/>
            <person name="Pardy F."/>
            <person name="Fuh T."/>
            <person name="Niatou-Singa F.S."/>
            <person name="Gouil Q."/>
            <person name="Baker L."/>
            <person name="Ritchie M.E."/>
            <person name="Jex A.R."/>
            <person name="Gazzola D."/>
            <person name="Li H."/>
            <person name="Toshio Fujiwara R."/>
            <person name="Zhan B."/>
            <person name="Aroian R.V."/>
            <person name="Pafco B."/>
            <person name="Schwarz E.M."/>
        </authorList>
    </citation>
    <scope>NUCLEOTIDE SEQUENCE [LARGE SCALE GENOMIC DNA]</scope>
    <source>
        <strain evidence="2 3">Aroian</strain>
        <tissue evidence="2">Whole animal</tissue>
    </source>
</reference>
<dbReference type="Proteomes" id="UP001303046">
    <property type="component" value="Unassembled WGS sequence"/>
</dbReference>
<gene>
    <name evidence="2" type="primary">Necator_chrI.g3045</name>
    <name evidence="2" type="ORF">RB195_006916</name>
</gene>
<proteinExistence type="predicted"/>
<protein>
    <recommendedName>
        <fullName evidence="4">Endonuclease/exonuclease/phosphatase domain-containing protein</fullName>
    </recommendedName>
</protein>
<organism evidence="2 3">
    <name type="scientific">Necator americanus</name>
    <name type="common">Human hookworm</name>
    <dbReference type="NCBI Taxonomy" id="51031"/>
    <lineage>
        <taxon>Eukaryota</taxon>
        <taxon>Metazoa</taxon>
        <taxon>Ecdysozoa</taxon>
        <taxon>Nematoda</taxon>
        <taxon>Chromadorea</taxon>
        <taxon>Rhabditida</taxon>
        <taxon>Rhabditina</taxon>
        <taxon>Rhabditomorpha</taxon>
        <taxon>Strongyloidea</taxon>
        <taxon>Ancylostomatidae</taxon>
        <taxon>Bunostominae</taxon>
        <taxon>Necator</taxon>
    </lineage>
</organism>